<dbReference type="Pfam" id="PF21089">
    <property type="entry name" value="PKS_DH_N"/>
    <property type="match status" value="1"/>
</dbReference>
<dbReference type="InterPro" id="IPR057326">
    <property type="entry name" value="KR_dom"/>
</dbReference>
<evidence type="ECO:0000256" key="15">
    <source>
        <dbReference type="ARBA" id="ARBA00044883"/>
    </source>
</evidence>
<dbReference type="Pfam" id="PF13602">
    <property type="entry name" value="ADH_zinc_N_2"/>
    <property type="match status" value="1"/>
</dbReference>
<dbReference type="Proteomes" id="UP001142055">
    <property type="component" value="Chromosome 1"/>
</dbReference>
<dbReference type="InterPro" id="IPR009081">
    <property type="entry name" value="PP-bd_ACP"/>
</dbReference>
<dbReference type="GO" id="GO:0004315">
    <property type="term" value="F:3-oxoacyl-[acyl-carrier-protein] synthase activity"/>
    <property type="evidence" value="ECO:0007669"/>
    <property type="project" value="InterPro"/>
</dbReference>
<dbReference type="Pfam" id="PF00109">
    <property type="entry name" value="ketoacyl-synt"/>
    <property type="match status" value="1"/>
</dbReference>
<evidence type="ECO:0000256" key="1">
    <source>
        <dbReference type="ARBA" id="ARBA00012873"/>
    </source>
</evidence>
<evidence type="ECO:0000256" key="7">
    <source>
        <dbReference type="ARBA" id="ARBA00022801"/>
    </source>
</evidence>
<dbReference type="Pfam" id="PF02801">
    <property type="entry name" value="Ketoacyl-synt_C"/>
    <property type="match status" value="1"/>
</dbReference>
<dbReference type="InterPro" id="IPR020841">
    <property type="entry name" value="PKS_Beta-ketoAc_synthase_dom"/>
</dbReference>
<dbReference type="InterPro" id="IPR014030">
    <property type="entry name" value="Ketoacyl_synth_N"/>
</dbReference>
<dbReference type="InterPro" id="IPR014043">
    <property type="entry name" value="Acyl_transferase_dom"/>
</dbReference>
<dbReference type="EC" id="2.3.1.85" evidence="1"/>
<protein>
    <recommendedName>
        <fullName evidence="2">Fatty acid synthase</fullName>
        <ecNumber evidence="1">2.3.1.85</ecNumber>
    </recommendedName>
</protein>
<dbReference type="CDD" id="cd00833">
    <property type="entry name" value="PKS"/>
    <property type="match status" value="1"/>
</dbReference>
<sequence length="2137" mass="240479">MPSKKPESLVVSGISGRFPECQNIKQFRERILAGDCLVTHDDARWPLGTYNLPTGSGKIRRLEDFDAEFFGFTDGQADFLDPLDRIMITEAYSAILDAGVLPETLRGTNTGCFFGSFADQVQSALKDEVDSKESAFQFHASRIHQALDLRGPACWMENGCATSLTALQIAVNSIQNGLCDQAIVGGVNIVMDPTRVNWQMLYETLSADSVCHVFDTAACGYVKGEAAVAIFVQKRSQAKRIYCDLLGVHVNHDGYKAIGFTHPGWKTQRDLMLAAMNKAGVNGTDYQYFEAHGTGTQAGDKTELRSIYEAICRDRSNETLMVGSIKSITGHAEGASGLVSLAKIIIAYQTKLMAPNLNYINPNPKIPRLTDGTFFVNTKAHPFEGGVCGINNFGIGGGNGSLVINSYDKQQIEQDFNICQPIPRLILTFGRNTNIVQETLNELESNIDKITREYCSLLNDISNISPSIGMKSRGFMILDHDKTPTVMETNDIFVGDKNERRPLWFVFNGIGSQWLSMGKRMMNVTPFANSICYSIKYLTSLGYDGNTLRNFIVNGISVPTELEPVFVSTVVVQIALLDTLTELGIQPDGIVGHSVGEVSAAYADGCITRDEALKIILTIEREVFKIRERTPGKMMAVGLSAENAEKYCFGTVDVACVNSAHMVTMAGNEQDMQTLAAVLRGQKIFVHPVETCGLTTHTKFLRTSFEPTFMQPFERITKARPRTNRFVSSSYEKENWNDKLCIKPDGQYFGRNMLNQVRFYDAIKTAPKHTLFIEIGPTSQLKSPIMQSFDAEHDIRYVEMMRRGFADNAALFLKSLGTLYANGHNIELNLLYPPVQYPVSRHTEFVSPILRYDHSKPRMVPKYPRFFSPSKTSRSTLEESISITTDPYVQDHAVDGMVLYPGTGYLYLAWKTIATYYGKDYMQFPVEFRKINISRATKLTDKETQLKCVYFADTGSFTIEANNNVCTSGFVFPLDPKFKFIQPTIPNLPEDVIQLDSESLYRELHVRGYHFGKNFQNILQIDEGSRHAVIRWTDNVITFLDAILQSSVLQQHLRLLYVPTLIEAMQVDPNAMKRQLRYCNKFEQQVSDVYIDQSSRLIHASGVQVLNACFKPIARKLEESVNAEIVVESQEAIGYDESNGIDLETQELIQNYLYDVDRLVQDFSNGKRAQLNENQLNSKNYGLMLSIDKQTVEAINAKQCSIIESLSTEFDCDILHSTITSDRFFRTQLDVVIENINLYMKFNVLEINTSCQLIYPKLVKVVTRPLFGFNMNNIEYTMAHSDPDRSLPEEIQNNTQIKTVEFEVEKSRFPYRDLEKQEFVIYRDPNISLSQIDRKVDYDLLLRSIETTLADNGFLLAFLRESIHPMEQLFSKHKPESFRLRVEQFVKFAEEAGLTYVGKKSDTFTCCSLLFRKVEKVEHNEKIIEILNDDLSWLEVLKDANRNNDITRIWIHSCEPQSGIVGLIRGLAKDISRNKIKYIYYDKNHISLEQTLNVARRTQLLQNTFIGKQLGSYRHITFSEMPETIDYANDFEMRQIKTGDLSSFRPFVKQPVCMLDYQSNDEHCELGPDAKGSSKILVDIHKAPLNFRDVMIASARMSPSDVTDHMAWDDVVLGLEFAGRIHSTGQRVMGFNNCKALSTSIIANKEFLWPVPDHWTLLQASTIPVVYATCYYGLIIRGKLREGETVLIHAGTGGVGLAAITICLAMKCRVITTAGTDEKREYLRKTYPQIEPECIGNSRDCSFYKMVMQQTGGKGVDLVLNSLTDDMFWASVRCLADNGRFCEIGKYQFMNDDLMDVNLLLRNKNFHGVHLDRLFPDGEHAKLLNPKAIRERKQTWHLVNEGIKSGVVQPLPSTVFGHESIESAFRFMSTGKHIGKVVVQFGQEDSEEKRLPIKVRAVPKSYFDPKKSYIIAGGLGGMGLELMFWMTERGAKNFVLTSRSGVKTPTHKFMIRMVTNSGCKVLVSTNDGGNDQGALKVVKEAESMGPIGGIFLSTLVLANESIDKITVPMYEKVMYAKSTQAVVFDRVLRKLSYPIDYFVGFSSIAAGRGFPVVGSFIRVEDNLSSTKVKISLIDHVCNIMGIKNKSKLDPKATLADLGLDSMMATEIGNVFENEFHVALTAKDIRAMTIEKITQGIS</sequence>
<dbReference type="Pfam" id="PF08659">
    <property type="entry name" value="KR"/>
    <property type="match status" value="1"/>
</dbReference>
<dbReference type="Gene3D" id="3.40.50.720">
    <property type="entry name" value="NAD(P)-binding Rossmann-like Domain"/>
    <property type="match status" value="1"/>
</dbReference>
<dbReference type="GO" id="GO:0016787">
    <property type="term" value="F:hydrolase activity"/>
    <property type="evidence" value="ECO:0007669"/>
    <property type="project" value="UniProtKB-KW"/>
</dbReference>
<dbReference type="Pfam" id="PF00698">
    <property type="entry name" value="Acyl_transf_1"/>
    <property type="match status" value="1"/>
</dbReference>
<keyword evidence="8" id="KW-0276">Fatty acid metabolism</keyword>
<feature type="region of interest" description="C-terminal hotdog fold" evidence="16">
    <location>
        <begin position="992"/>
        <end position="1119"/>
    </location>
</feature>
<evidence type="ECO:0000259" key="18">
    <source>
        <dbReference type="PROSITE" id="PS52004"/>
    </source>
</evidence>
<dbReference type="SUPFAM" id="SSF52151">
    <property type="entry name" value="FabD/lysophospholipase-like"/>
    <property type="match status" value="1"/>
</dbReference>
<organism evidence="20 21">
    <name type="scientific">Blomia tropicalis</name>
    <name type="common">Mite</name>
    <dbReference type="NCBI Taxonomy" id="40697"/>
    <lineage>
        <taxon>Eukaryota</taxon>
        <taxon>Metazoa</taxon>
        <taxon>Ecdysozoa</taxon>
        <taxon>Arthropoda</taxon>
        <taxon>Chelicerata</taxon>
        <taxon>Arachnida</taxon>
        <taxon>Acari</taxon>
        <taxon>Acariformes</taxon>
        <taxon>Sarcoptiformes</taxon>
        <taxon>Astigmata</taxon>
        <taxon>Glycyphagoidea</taxon>
        <taxon>Echimyopodidae</taxon>
        <taxon>Blomia</taxon>
    </lineage>
</organism>
<dbReference type="Gene3D" id="3.30.70.3290">
    <property type="match status" value="1"/>
</dbReference>
<dbReference type="SMART" id="SM00827">
    <property type="entry name" value="PKS_AT"/>
    <property type="match status" value="1"/>
</dbReference>
<evidence type="ECO:0000256" key="5">
    <source>
        <dbReference type="ARBA" id="ARBA00022553"/>
    </source>
</evidence>
<keyword evidence="7" id="KW-0378">Hydrolase</keyword>
<keyword evidence="11" id="KW-0520">NAD</keyword>
<comment type="caution">
    <text evidence="20">The sequence shown here is derived from an EMBL/GenBank/DDBJ whole genome shotgun (WGS) entry which is preliminary data.</text>
</comment>
<dbReference type="InterPro" id="IPR011032">
    <property type="entry name" value="GroES-like_sf"/>
</dbReference>
<keyword evidence="21" id="KW-1185">Reference proteome</keyword>
<name>A0A9Q0MEN2_BLOTA</name>
<dbReference type="GO" id="GO:0006633">
    <property type="term" value="P:fatty acid biosynthetic process"/>
    <property type="evidence" value="ECO:0007669"/>
    <property type="project" value="UniProtKB-KW"/>
</dbReference>
<evidence type="ECO:0000256" key="10">
    <source>
        <dbReference type="ARBA" id="ARBA00023002"/>
    </source>
</evidence>
<dbReference type="PROSITE" id="PS50075">
    <property type="entry name" value="CARRIER"/>
    <property type="match status" value="1"/>
</dbReference>
<keyword evidence="3" id="KW-0596">Phosphopantetheine</keyword>
<dbReference type="InterPro" id="IPR001227">
    <property type="entry name" value="Ac_transferase_dom_sf"/>
</dbReference>
<evidence type="ECO:0000256" key="8">
    <source>
        <dbReference type="ARBA" id="ARBA00022832"/>
    </source>
</evidence>
<dbReference type="SMART" id="SM00825">
    <property type="entry name" value="PKS_KS"/>
    <property type="match status" value="1"/>
</dbReference>
<dbReference type="PROSITE" id="PS00606">
    <property type="entry name" value="KS3_1"/>
    <property type="match status" value="1"/>
</dbReference>
<evidence type="ECO:0000256" key="14">
    <source>
        <dbReference type="ARBA" id="ARBA00023268"/>
    </source>
</evidence>
<reference evidence="20" key="1">
    <citation type="submission" date="2022-12" db="EMBL/GenBank/DDBJ databases">
        <title>Genome assemblies of Blomia tropicalis.</title>
        <authorList>
            <person name="Cui Y."/>
        </authorList>
    </citation>
    <scope>NUCLEOTIDE SEQUENCE</scope>
    <source>
        <tissue evidence="20">Adult mites</tissue>
    </source>
</reference>
<feature type="domain" description="Carrier" evidence="17">
    <location>
        <begin position="2063"/>
        <end position="2137"/>
    </location>
</feature>
<evidence type="ECO:0000256" key="11">
    <source>
        <dbReference type="ARBA" id="ARBA00023027"/>
    </source>
</evidence>
<evidence type="ECO:0000256" key="4">
    <source>
        <dbReference type="ARBA" id="ARBA00022516"/>
    </source>
</evidence>
<keyword evidence="6" id="KW-0808">Transferase</keyword>
<keyword evidence="14" id="KW-0511">Multifunctional enzyme</keyword>
<dbReference type="InterPro" id="IPR016035">
    <property type="entry name" value="Acyl_Trfase/lysoPLipase"/>
</dbReference>
<dbReference type="SUPFAM" id="SSF51735">
    <property type="entry name" value="NAD(P)-binding Rossmann-fold domains"/>
    <property type="match status" value="2"/>
</dbReference>
<dbReference type="Gene3D" id="3.90.180.10">
    <property type="entry name" value="Medium-chain alcohol dehydrogenases, catalytic domain"/>
    <property type="match status" value="1"/>
</dbReference>
<dbReference type="SMART" id="SM00829">
    <property type="entry name" value="PKS_ER"/>
    <property type="match status" value="1"/>
</dbReference>
<keyword evidence="10" id="KW-0560">Oxidoreductase</keyword>
<evidence type="ECO:0000313" key="20">
    <source>
        <dbReference type="EMBL" id="KAJ6222215.1"/>
    </source>
</evidence>
<evidence type="ECO:0000259" key="17">
    <source>
        <dbReference type="PROSITE" id="PS50075"/>
    </source>
</evidence>
<dbReference type="InterPro" id="IPR014031">
    <property type="entry name" value="Ketoacyl_synth_C"/>
</dbReference>
<dbReference type="PROSITE" id="PS52019">
    <property type="entry name" value="PKS_MFAS_DH"/>
    <property type="match status" value="1"/>
</dbReference>
<dbReference type="InterPro" id="IPR016036">
    <property type="entry name" value="Malonyl_transacylase_ACP-bd"/>
</dbReference>
<dbReference type="InterPro" id="IPR049552">
    <property type="entry name" value="PKS_DH_N"/>
</dbReference>
<gene>
    <name evidence="20" type="ORF">RDWZM_000760</name>
</gene>
<keyword evidence="12" id="KW-0443">Lipid metabolism</keyword>
<evidence type="ECO:0000256" key="9">
    <source>
        <dbReference type="ARBA" id="ARBA00022857"/>
    </source>
</evidence>
<evidence type="ECO:0000256" key="12">
    <source>
        <dbReference type="ARBA" id="ARBA00023098"/>
    </source>
</evidence>
<evidence type="ECO:0000256" key="2">
    <source>
        <dbReference type="ARBA" id="ARBA00018769"/>
    </source>
</evidence>
<dbReference type="SMART" id="SM00822">
    <property type="entry name" value="PKS_KR"/>
    <property type="match status" value="1"/>
</dbReference>
<evidence type="ECO:0000256" key="6">
    <source>
        <dbReference type="ARBA" id="ARBA00022679"/>
    </source>
</evidence>
<dbReference type="InterPro" id="IPR049391">
    <property type="entry name" value="FAS_pseudo-KR"/>
</dbReference>
<dbReference type="CDD" id="cd05195">
    <property type="entry name" value="enoyl_red"/>
    <property type="match status" value="1"/>
</dbReference>
<evidence type="ECO:0000256" key="3">
    <source>
        <dbReference type="ARBA" id="ARBA00022450"/>
    </source>
</evidence>
<dbReference type="InterPro" id="IPR013968">
    <property type="entry name" value="PKS_KR"/>
</dbReference>
<accession>A0A9Q0MEN2</accession>
<feature type="domain" description="Ketosynthase family 3 (KS3)" evidence="18">
    <location>
        <begin position="6"/>
        <end position="406"/>
    </location>
</feature>
<dbReference type="InterPro" id="IPR049900">
    <property type="entry name" value="PKS_mFAS_DH"/>
</dbReference>
<keyword evidence="13" id="KW-0275">Fatty acid biosynthesis</keyword>
<dbReference type="GO" id="GO:0004312">
    <property type="term" value="F:fatty acid synthase activity"/>
    <property type="evidence" value="ECO:0007669"/>
    <property type="project" value="UniProtKB-EC"/>
</dbReference>
<keyword evidence="4" id="KW-0444">Lipid biosynthesis</keyword>
<dbReference type="InterPro" id="IPR016039">
    <property type="entry name" value="Thiolase-like"/>
</dbReference>
<dbReference type="SUPFAM" id="SSF47336">
    <property type="entry name" value="ACP-like"/>
    <property type="match status" value="1"/>
</dbReference>
<dbReference type="InterPro" id="IPR036736">
    <property type="entry name" value="ACP-like_sf"/>
</dbReference>
<dbReference type="InterPro" id="IPR042104">
    <property type="entry name" value="PKS_dehydratase_sf"/>
</dbReference>
<dbReference type="InterPro" id="IPR036291">
    <property type="entry name" value="NAD(P)-bd_dom_sf"/>
</dbReference>
<feature type="region of interest" description="N-terminal hotdog fold" evidence="16">
    <location>
        <begin position="860"/>
        <end position="979"/>
    </location>
</feature>
<evidence type="ECO:0000259" key="19">
    <source>
        <dbReference type="PROSITE" id="PS52019"/>
    </source>
</evidence>
<feature type="active site" description="Proton donor; for dehydratase activity" evidence="16">
    <location>
        <position position="1041"/>
    </location>
</feature>
<dbReference type="PROSITE" id="PS52004">
    <property type="entry name" value="KS3_2"/>
    <property type="match status" value="1"/>
</dbReference>
<dbReference type="SUPFAM" id="SSF53901">
    <property type="entry name" value="Thiolase-like"/>
    <property type="match status" value="1"/>
</dbReference>
<dbReference type="SUPFAM" id="SSF55048">
    <property type="entry name" value="Probable ACP-binding domain of malonyl-CoA ACP transacylase"/>
    <property type="match status" value="1"/>
</dbReference>
<evidence type="ECO:0000313" key="21">
    <source>
        <dbReference type="Proteomes" id="UP001142055"/>
    </source>
</evidence>
<dbReference type="InterPro" id="IPR050091">
    <property type="entry name" value="PKS_NRPS_Biosynth_Enz"/>
</dbReference>
<dbReference type="Gene3D" id="3.40.47.10">
    <property type="match status" value="1"/>
</dbReference>
<dbReference type="InterPro" id="IPR020843">
    <property type="entry name" value="ER"/>
</dbReference>
<proteinExistence type="predicted"/>
<dbReference type="Gene3D" id="3.40.366.10">
    <property type="entry name" value="Malonyl-Coenzyme A Acyl Carrier Protein, domain 2"/>
    <property type="match status" value="1"/>
</dbReference>
<keyword evidence="9" id="KW-0521">NADP</keyword>
<dbReference type="GO" id="GO:0016491">
    <property type="term" value="F:oxidoreductase activity"/>
    <property type="evidence" value="ECO:0007669"/>
    <property type="project" value="UniProtKB-KW"/>
</dbReference>
<comment type="catalytic activity">
    <reaction evidence="15">
        <text>acetyl-CoA + n malonyl-CoA + 2n NADPH + 2n H(+) = a long-chain fatty acid + (n+1) CoA + n CO2 + 2n NADP(+).</text>
        <dbReference type="EC" id="2.3.1.85"/>
    </reaction>
</comment>
<dbReference type="PANTHER" id="PTHR43775">
    <property type="entry name" value="FATTY ACID SYNTHASE"/>
    <property type="match status" value="1"/>
</dbReference>
<dbReference type="InterPro" id="IPR018201">
    <property type="entry name" value="Ketoacyl_synth_AS"/>
</dbReference>
<dbReference type="Gene3D" id="3.10.129.110">
    <property type="entry name" value="Polyketide synthase dehydratase"/>
    <property type="match status" value="1"/>
</dbReference>
<keyword evidence="5" id="KW-0597">Phosphoprotein</keyword>
<dbReference type="Pfam" id="PF00550">
    <property type="entry name" value="PP-binding"/>
    <property type="match status" value="1"/>
</dbReference>
<dbReference type="PANTHER" id="PTHR43775:SF7">
    <property type="entry name" value="FATTY ACID SYNTHASE"/>
    <property type="match status" value="1"/>
</dbReference>
<dbReference type="InterPro" id="IPR032821">
    <property type="entry name" value="PKS_assoc"/>
</dbReference>
<dbReference type="Gene3D" id="1.10.1200.10">
    <property type="entry name" value="ACP-like"/>
    <property type="match status" value="1"/>
</dbReference>
<feature type="domain" description="PKS/mFAS DH" evidence="19">
    <location>
        <begin position="860"/>
        <end position="1119"/>
    </location>
</feature>
<feature type="active site" description="Proton acceptor; for dehydratase activity" evidence="16">
    <location>
        <position position="892"/>
    </location>
</feature>
<evidence type="ECO:0000256" key="13">
    <source>
        <dbReference type="ARBA" id="ARBA00023160"/>
    </source>
</evidence>
<dbReference type="Pfam" id="PF21149">
    <property type="entry name" value="FAS_pseudo-KR"/>
    <property type="match status" value="1"/>
</dbReference>
<evidence type="ECO:0000256" key="16">
    <source>
        <dbReference type="PROSITE-ProRule" id="PRU01363"/>
    </source>
</evidence>
<dbReference type="Pfam" id="PF16197">
    <property type="entry name" value="KAsynt_C_assoc"/>
    <property type="match status" value="1"/>
</dbReference>
<dbReference type="EMBL" id="JAPWDV010000001">
    <property type="protein sequence ID" value="KAJ6222215.1"/>
    <property type="molecule type" value="Genomic_DNA"/>
</dbReference>
<dbReference type="SUPFAM" id="SSF50129">
    <property type="entry name" value="GroES-like"/>
    <property type="match status" value="1"/>
</dbReference>